<evidence type="ECO:0000256" key="7">
    <source>
        <dbReference type="SAM" id="Phobius"/>
    </source>
</evidence>
<keyword evidence="5" id="KW-0378">Hydrolase</keyword>
<comment type="similarity">
    <text evidence="2">Belongs to the sulfatase family.</text>
</comment>
<keyword evidence="7" id="KW-0472">Membrane</keyword>
<dbReference type="Proteomes" id="UP000251545">
    <property type="component" value="Unassembled WGS sequence"/>
</dbReference>
<keyword evidence="7" id="KW-1133">Transmembrane helix</keyword>
<keyword evidence="4" id="KW-0732">Signal</keyword>
<sequence>MKIVNVFGLTIVLVIMVLFLTMVYSSHKKEKQQEELPNIIMIVTDDLGWQDLANYGNNFIESPNLTKLGDEGIKFTNAYAPAPLCSASRSALITGLHPIRTDITEHIHGNQPAGPHQKLLTPPIAQQLGLEYTTIAEALKTKNYATAFFGKWHLGGGKFAPHHRGFDVNIAGGWNGLPNSFFYPFFNNGQKPELLNVSSEGDYLTDVLTNEAIKFIDKKKDSTFFINLNYYSPHVPIEGKKELVQKYKEKRGKDKDGTMPNIHYAAMVESIDQNVGRIMKKLDELKLTDNTLIIFTSDNGGLHVPSLPAFIKHTPPTNSGPLREGKGYVYEGGIRVPLIIKWPIRIKDNREDSTVVVGQDFFNTIMEITGLKQTSDGISLLPLFQSKSLNERGVLWHLPHYNHQGSKPSTAYREGDWKIIYNYENELYELYNLRTDISESDNLATKNVDKLKALKVKMKSRLEELKAKFPKLNPAYTEN</sequence>
<evidence type="ECO:0000256" key="2">
    <source>
        <dbReference type="ARBA" id="ARBA00008779"/>
    </source>
</evidence>
<evidence type="ECO:0000256" key="4">
    <source>
        <dbReference type="ARBA" id="ARBA00022729"/>
    </source>
</evidence>
<reference evidence="9 10" key="1">
    <citation type="submission" date="2018-02" db="EMBL/GenBank/DDBJ databases">
        <title>Genomic Encyclopedia of Archaeal and Bacterial Type Strains, Phase II (KMG-II): from individual species to whole genera.</title>
        <authorList>
            <person name="Goeker M."/>
        </authorList>
    </citation>
    <scope>NUCLEOTIDE SEQUENCE [LARGE SCALE GENOMIC DNA]</scope>
    <source>
        <strain evidence="9 10">DSM 21165</strain>
    </source>
</reference>
<keyword evidence="3" id="KW-0479">Metal-binding</keyword>
<dbReference type="CDD" id="cd16144">
    <property type="entry name" value="ARS_like"/>
    <property type="match status" value="1"/>
</dbReference>
<evidence type="ECO:0000313" key="10">
    <source>
        <dbReference type="Proteomes" id="UP000251545"/>
    </source>
</evidence>
<evidence type="ECO:0000256" key="5">
    <source>
        <dbReference type="ARBA" id="ARBA00022801"/>
    </source>
</evidence>
<evidence type="ECO:0000313" key="9">
    <source>
        <dbReference type="EMBL" id="PQV48846.1"/>
    </source>
</evidence>
<evidence type="ECO:0000256" key="6">
    <source>
        <dbReference type="ARBA" id="ARBA00022837"/>
    </source>
</evidence>
<proteinExistence type="inferred from homology"/>
<evidence type="ECO:0000256" key="3">
    <source>
        <dbReference type="ARBA" id="ARBA00022723"/>
    </source>
</evidence>
<dbReference type="InterPro" id="IPR000917">
    <property type="entry name" value="Sulfatase_N"/>
</dbReference>
<dbReference type="AlphaFoldDB" id="A0A362X029"/>
<feature type="transmembrane region" description="Helical" evidence="7">
    <location>
        <begin position="6"/>
        <end position="24"/>
    </location>
</feature>
<comment type="caution">
    <text evidence="9">The sequence shown here is derived from an EMBL/GenBank/DDBJ whole genome shotgun (WGS) entry which is preliminary data.</text>
</comment>
<comment type="cofactor">
    <cofactor evidence="1">
        <name>Ca(2+)</name>
        <dbReference type="ChEBI" id="CHEBI:29108"/>
    </cofactor>
</comment>
<dbReference type="EMBL" id="PVEO01000004">
    <property type="protein sequence ID" value="PQV48846.1"/>
    <property type="molecule type" value="Genomic_DNA"/>
</dbReference>
<accession>A0A362X029</accession>
<name>A0A362X029_9FLAO</name>
<keyword evidence="6" id="KW-0106">Calcium</keyword>
<dbReference type="Pfam" id="PF00884">
    <property type="entry name" value="Sulfatase"/>
    <property type="match status" value="1"/>
</dbReference>
<gene>
    <name evidence="9" type="ORF">CLV33_10451</name>
</gene>
<dbReference type="Gene3D" id="3.30.1120.10">
    <property type="match status" value="1"/>
</dbReference>
<dbReference type="PANTHER" id="PTHR42693:SF42">
    <property type="entry name" value="ARYLSULFATASE G"/>
    <property type="match status" value="1"/>
</dbReference>
<dbReference type="InterPro" id="IPR050738">
    <property type="entry name" value="Sulfatase"/>
</dbReference>
<dbReference type="PANTHER" id="PTHR42693">
    <property type="entry name" value="ARYLSULFATASE FAMILY MEMBER"/>
    <property type="match status" value="1"/>
</dbReference>
<keyword evidence="7" id="KW-0812">Transmembrane</keyword>
<dbReference type="RefSeq" id="WP_105473476.1">
    <property type="nucleotide sequence ID" value="NZ_PVEO01000004.1"/>
</dbReference>
<evidence type="ECO:0000256" key="1">
    <source>
        <dbReference type="ARBA" id="ARBA00001913"/>
    </source>
</evidence>
<evidence type="ECO:0000259" key="8">
    <source>
        <dbReference type="Pfam" id="PF00884"/>
    </source>
</evidence>
<protein>
    <submittedName>
        <fullName evidence="9">Arylsulfatase A-like enzyme</fullName>
    </submittedName>
</protein>
<dbReference type="Gene3D" id="3.40.720.10">
    <property type="entry name" value="Alkaline Phosphatase, subunit A"/>
    <property type="match status" value="1"/>
</dbReference>
<dbReference type="SUPFAM" id="SSF53649">
    <property type="entry name" value="Alkaline phosphatase-like"/>
    <property type="match status" value="1"/>
</dbReference>
<dbReference type="InterPro" id="IPR017850">
    <property type="entry name" value="Alkaline_phosphatase_core_sf"/>
</dbReference>
<dbReference type="GO" id="GO:0004065">
    <property type="term" value="F:arylsulfatase activity"/>
    <property type="evidence" value="ECO:0007669"/>
    <property type="project" value="TreeGrafter"/>
</dbReference>
<organism evidence="9 10">
    <name type="scientific">Jejuia pallidilutea</name>
    <dbReference type="NCBI Taxonomy" id="504487"/>
    <lineage>
        <taxon>Bacteria</taxon>
        <taxon>Pseudomonadati</taxon>
        <taxon>Bacteroidota</taxon>
        <taxon>Flavobacteriia</taxon>
        <taxon>Flavobacteriales</taxon>
        <taxon>Flavobacteriaceae</taxon>
        <taxon>Jejuia</taxon>
    </lineage>
</organism>
<dbReference type="GO" id="GO:0046872">
    <property type="term" value="F:metal ion binding"/>
    <property type="evidence" value="ECO:0007669"/>
    <property type="project" value="UniProtKB-KW"/>
</dbReference>
<feature type="domain" description="Sulfatase N-terminal" evidence="8">
    <location>
        <begin position="37"/>
        <end position="370"/>
    </location>
</feature>